<dbReference type="Gramene" id="AUR62021958-RA">
    <property type="protein sequence ID" value="AUR62021958-RA:cds"/>
    <property type="gene ID" value="AUR62021958"/>
</dbReference>
<dbReference type="AlphaFoldDB" id="A0A803M1X6"/>
<sequence length="136" mass="15118">MGNHCCAIHGSSTVAVWAEDDWGPNTSESMEKEELLGGCKESSSTVGTTGNQVRIRISKKELEELLKRVDDNNNKSGSQFKKMKANQVLQNLIDKSDHFEIHNQRSWMPALQSIPEFYASSMEGALACWGRGEEGK</sequence>
<reference evidence="1" key="2">
    <citation type="submission" date="2021-03" db="UniProtKB">
        <authorList>
            <consortium name="EnsemblPlants"/>
        </authorList>
    </citation>
    <scope>IDENTIFICATION</scope>
</reference>
<dbReference type="OMA" id="WESIETM"/>
<protein>
    <submittedName>
        <fullName evidence="1">Uncharacterized protein</fullName>
    </submittedName>
</protein>
<proteinExistence type="predicted"/>
<dbReference type="EnsemblPlants" id="AUR62021958-RA">
    <property type="protein sequence ID" value="AUR62021958-RA:cds"/>
    <property type="gene ID" value="AUR62021958"/>
</dbReference>
<reference evidence="1" key="1">
    <citation type="journal article" date="2017" name="Nature">
        <title>The genome of Chenopodium quinoa.</title>
        <authorList>
            <person name="Jarvis D.E."/>
            <person name="Ho Y.S."/>
            <person name="Lightfoot D.J."/>
            <person name="Schmoeckel S.M."/>
            <person name="Li B."/>
            <person name="Borm T.J.A."/>
            <person name="Ohyanagi H."/>
            <person name="Mineta K."/>
            <person name="Michell C.T."/>
            <person name="Saber N."/>
            <person name="Kharbatia N.M."/>
            <person name="Rupper R.R."/>
            <person name="Sharp A.R."/>
            <person name="Dally N."/>
            <person name="Boughton B.A."/>
            <person name="Woo Y.H."/>
            <person name="Gao G."/>
            <person name="Schijlen E.G.W.M."/>
            <person name="Guo X."/>
            <person name="Momin A.A."/>
            <person name="Negrao S."/>
            <person name="Al-Babili S."/>
            <person name="Gehring C."/>
            <person name="Roessner U."/>
            <person name="Jung C."/>
            <person name="Murphy K."/>
            <person name="Arold S.T."/>
            <person name="Gojobori T."/>
            <person name="van der Linden C.G."/>
            <person name="van Loo E.N."/>
            <person name="Jellen E.N."/>
            <person name="Maughan P.J."/>
            <person name="Tester M."/>
        </authorList>
    </citation>
    <scope>NUCLEOTIDE SEQUENCE [LARGE SCALE GENOMIC DNA]</scope>
    <source>
        <strain evidence="1">cv. PI 614886</strain>
    </source>
</reference>
<dbReference type="PANTHER" id="PTHR33647:SF5">
    <property type="entry name" value="OS01G0793900 PROTEIN"/>
    <property type="match status" value="1"/>
</dbReference>
<organism evidence="1 2">
    <name type="scientific">Chenopodium quinoa</name>
    <name type="common">Quinoa</name>
    <dbReference type="NCBI Taxonomy" id="63459"/>
    <lineage>
        <taxon>Eukaryota</taxon>
        <taxon>Viridiplantae</taxon>
        <taxon>Streptophyta</taxon>
        <taxon>Embryophyta</taxon>
        <taxon>Tracheophyta</taxon>
        <taxon>Spermatophyta</taxon>
        <taxon>Magnoliopsida</taxon>
        <taxon>eudicotyledons</taxon>
        <taxon>Gunneridae</taxon>
        <taxon>Pentapetalae</taxon>
        <taxon>Caryophyllales</taxon>
        <taxon>Chenopodiaceae</taxon>
        <taxon>Chenopodioideae</taxon>
        <taxon>Atripliceae</taxon>
        <taxon>Chenopodium</taxon>
    </lineage>
</organism>
<dbReference type="PANTHER" id="PTHR33647">
    <property type="entry name" value="OS01G0793900 PROTEIN"/>
    <property type="match status" value="1"/>
</dbReference>
<dbReference type="Proteomes" id="UP000596660">
    <property type="component" value="Unplaced"/>
</dbReference>
<evidence type="ECO:0000313" key="2">
    <source>
        <dbReference type="Proteomes" id="UP000596660"/>
    </source>
</evidence>
<name>A0A803M1X6_CHEQI</name>
<keyword evidence="2" id="KW-1185">Reference proteome</keyword>
<evidence type="ECO:0000313" key="1">
    <source>
        <dbReference type="EnsemblPlants" id="AUR62021958-RA:cds"/>
    </source>
</evidence>
<accession>A0A803M1X6</accession>